<evidence type="ECO:0000313" key="3">
    <source>
        <dbReference type="Proteomes" id="UP001064971"/>
    </source>
</evidence>
<evidence type="ECO:0000256" key="1">
    <source>
        <dbReference type="SAM" id="MobiDB-lite"/>
    </source>
</evidence>
<reference evidence="2" key="1">
    <citation type="submission" date="2022-07" db="EMBL/GenBank/DDBJ databases">
        <title>Complete Genome Sequence of the Radioresistant Bacterium Deinococcus aetherius ST0316, Isolated from the Air Dust collected in Lower Stratosphere above Japan.</title>
        <authorList>
            <person name="Satoh K."/>
            <person name="Hagiwara K."/>
            <person name="Katsumata K."/>
            <person name="Kubo A."/>
            <person name="Yokobori S."/>
            <person name="Yamagishi A."/>
            <person name="Oono Y."/>
            <person name="Narumi I."/>
        </authorList>
    </citation>
    <scope>NUCLEOTIDE SEQUENCE</scope>
    <source>
        <strain evidence="2">ST0316</strain>
    </source>
</reference>
<dbReference type="Proteomes" id="UP001064971">
    <property type="component" value="Chromosome"/>
</dbReference>
<dbReference type="RefSeq" id="WP_264775933.1">
    <property type="nucleotide sequence ID" value="NZ_AP026560.1"/>
</dbReference>
<protein>
    <submittedName>
        <fullName evidence="2">Uncharacterized protein</fullName>
    </submittedName>
</protein>
<gene>
    <name evidence="2" type="ORF">DAETH_00100</name>
</gene>
<sequence>MAYKKLSEQMHELDNVQRSDAFLKQFREAVREGKFEATYLPERFTLPKQFSRRGGEGTYQRETKEMLFEVTPAFEKWFEQTNKDLVATRRAGTVKPSLEAIESGQLDFKALAAETRKRMQASFEKGQTLGKSRAKAVAGTRSGGGGGRRKKSA</sequence>
<feature type="region of interest" description="Disordered" evidence="1">
    <location>
        <begin position="122"/>
        <end position="153"/>
    </location>
</feature>
<organism evidence="2 3">
    <name type="scientific">Deinococcus aetherius</name>
    <dbReference type="NCBI Taxonomy" id="200252"/>
    <lineage>
        <taxon>Bacteria</taxon>
        <taxon>Thermotogati</taxon>
        <taxon>Deinococcota</taxon>
        <taxon>Deinococci</taxon>
        <taxon>Deinococcales</taxon>
        <taxon>Deinococcaceae</taxon>
        <taxon>Deinococcus</taxon>
    </lineage>
</organism>
<dbReference type="EMBL" id="AP026560">
    <property type="protein sequence ID" value="BDP40041.1"/>
    <property type="molecule type" value="Genomic_DNA"/>
</dbReference>
<proteinExistence type="predicted"/>
<name>A0ABM8A8G0_9DEIO</name>
<accession>A0ABM8A8G0</accession>
<keyword evidence="3" id="KW-1185">Reference proteome</keyword>
<evidence type="ECO:0000313" key="2">
    <source>
        <dbReference type="EMBL" id="BDP40041.1"/>
    </source>
</evidence>